<evidence type="ECO:0000256" key="2">
    <source>
        <dbReference type="ARBA" id="ARBA00023125"/>
    </source>
</evidence>
<feature type="domain" description="HTH marR-type" evidence="4">
    <location>
        <begin position="11"/>
        <end position="143"/>
    </location>
</feature>
<keyword evidence="3" id="KW-0804">Transcription</keyword>
<dbReference type="InterPro" id="IPR036390">
    <property type="entry name" value="WH_DNA-bd_sf"/>
</dbReference>
<dbReference type="InterPro" id="IPR039422">
    <property type="entry name" value="MarR/SlyA-like"/>
</dbReference>
<dbReference type="EMBL" id="WWHY01000001">
    <property type="protein sequence ID" value="MYR31651.1"/>
    <property type="molecule type" value="Genomic_DNA"/>
</dbReference>
<protein>
    <submittedName>
        <fullName evidence="5">MarR family transcriptional regulator</fullName>
    </submittedName>
</protein>
<comment type="caution">
    <text evidence="5">The sequence shown here is derived from an EMBL/GenBank/DDBJ whole genome shotgun (WGS) entry which is preliminary data.</text>
</comment>
<dbReference type="GO" id="GO:0003677">
    <property type="term" value="F:DNA binding"/>
    <property type="evidence" value="ECO:0007669"/>
    <property type="project" value="UniProtKB-KW"/>
</dbReference>
<dbReference type="PRINTS" id="PR00598">
    <property type="entry name" value="HTHMARR"/>
</dbReference>
<dbReference type="Proteomes" id="UP000467124">
    <property type="component" value="Unassembled WGS sequence"/>
</dbReference>
<evidence type="ECO:0000256" key="3">
    <source>
        <dbReference type="ARBA" id="ARBA00023163"/>
    </source>
</evidence>
<dbReference type="InterPro" id="IPR011991">
    <property type="entry name" value="ArsR-like_HTH"/>
</dbReference>
<organism evidence="5 6">
    <name type="scientific">Nocardiopsis alba</name>
    <dbReference type="NCBI Taxonomy" id="53437"/>
    <lineage>
        <taxon>Bacteria</taxon>
        <taxon>Bacillati</taxon>
        <taxon>Actinomycetota</taxon>
        <taxon>Actinomycetes</taxon>
        <taxon>Streptosporangiales</taxon>
        <taxon>Nocardiopsidaceae</taxon>
        <taxon>Nocardiopsis</taxon>
    </lineage>
</organism>
<dbReference type="InterPro" id="IPR036388">
    <property type="entry name" value="WH-like_DNA-bd_sf"/>
</dbReference>
<dbReference type="CDD" id="cd00090">
    <property type="entry name" value="HTH_ARSR"/>
    <property type="match status" value="1"/>
</dbReference>
<dbReference type="Gene3D" id="1.10.10.10">
    <property type="entry name" value="Winged helix-like DNA-binding domain superfamily/Winged helix DNA-binding domain"/>
    <property type="match status" value="1"/>
</dbReference>
<keyword evidence="1" id="KW-0805">Transcription regulation</keyword>
<dbReference type="PANTHER" id="PTHR33164:SF64">
    <property type="entry name" value="TRANSCRIPTIONAL REGULATOR SLYA"/>
    <property type="match status" value="1"/>
</dbReference>
<dbReference type="InterPro" id="IPR000835">
    <property type="entry name" value="HTH_MarR-typ"/>
</dbReference>
<dbReference type="RefSeq" id="WP_161110374.1">
    <property type="nucleotide sequence ID" value="NZ_JBHYKC010000005.1"/>
</dbReference>
<evidence type="ECO:0000259" key="4">
    <source>
        <dbReference type="PROSITE" id="PS50995"/>
    </source>
</evidence>
<accession>A0A7K2INU4</accession>
<dbReference type="GO" id="GO:0006950">
    <property type="term" value="P:response to stress"/>
    <property type="evidence" value="ECO:0007669"/>
    <property type="project" value="TreeGrafter"/>
</dbReference>
<evidence type="ECO:0000313" key="5">
    <source>
        <dbReference type="EMBL" id="MYR31651.1"/>
    </source>
</evidence>
<dbReference type="AlphaFoldDB" id="A0A7K2INU4"/>
<dbReference type="SUPFAM" id="SSF46785">
    <property type="entry name" value="Winged helix' DNA-binding domain"/>
    <property type="match status" value="1"/>
</dbReference>
<dbReference type="Pfam" id="PF01047">
    <property type="entry name" value="MarR"/>
    <property type="match status" value="1"/>
</dbReference>
<reference evidence="5 6" key="1">
    <citation type="journal article" date="2019" name="Nat. Commun.">
        <title>The antimicrobial potential of Streptomyces from insect microbiomes.</title>
        <authorList>
            <person name="Chevrette M.G."/>
            <person name="Carlson C.M."/>
            <person name="Ortega H.E."/>
            <person name="Thomas C."/>
            <person name="Ananiev G.E."/>
            <person name="Barns K.J."/>
            <person name="Book A.J."/>
            <person name="Cagnazzo J."/>
            <person name="Carlos C."/>
            <person name="Flanigan W."/>
            <person name="Grubbs K.J."/>
            <person name="Horn H.A."/>
            <person name="Hoffmann F.M."/>
            <person name="Klassen J.L."/>
            <person name="Knack J.J."/>
            <person name="Lewin G.R."/>
            <person name="McDonald B.R."/>
            <person name="Muller L."/>
            <person name="Melo W.G.P."/>
            <person name="Pinto-Tomas A.A."/>
            <person name="Schmitz A."/>
            <person name="Wendt-Pienkowski E."/>
            <person name="Wildman S."/>
            <person name="Zhao M."/>
            <person name="Zhang F."/>
            <person name="Bugni T.S."/>
            <person name="Andes D.R."/>
            <person name="Pupo M.T."/>
            <person name="Currie C.R."/>
        </authorList>
    </citation>
    <scope>NUCLEOTIDE SEQUENCE [LARGE SCALE GENOMIC DNA]</scope>
    <source>
        <strain evidence="5 6">SID5840</strain>
    </source>
</reference>
<dbReference type="GO" id="GO:0003700">
    <property type="term" value="F:DNA-binding transcription factor activity"/>
    <property type="evidence" value="ECO:0007669"/>
    <property type="project" value="InterPro"/>
</dbReference>
<dbReference type="PANTHER" id="PTHR33164">
    <property type="entry name" value="TRANSCRIPTIONAL REGULATOR, MARR FAMILY"/>
    <property type="match status" value="1"/>
</dbReference>
<evidence type="ECO:0000256" key="1">
    <source>
        <dbReference type="ARBA" id="ARBA00023015"/>
    </source>
</evidence>
<proteinExistence type="predicted"/>
<name>A0A7K2INU4_9ACTN</name>
<dbReference type="PROSITE" id="PS50995">
    <property type="entry name" value="HTH_MARR_2"/>
    <property type="match status" value="1"/>
</dbReference>
<evidence type="ECO:0000313" key="6">
    <source>
        <dbReference type="Proteomes" id="UP000467124"/>
    </source>
</evidence>
<sequence>MNDSVERTAVLETIGGALVATARQHRSIVAHKMADLGIFPGQEFMLLELREQGRMSPSALSAALKIEPPTVTKMVRRLSAKGLVERTKDPTDGRAVRVGLTPLGEDLCAKTEELWTEAEAQMTQGFSERERFEAKDLLQRMFDNLLRG</sequence>
<keyword evidence="2" id="KW-0238">DNA-binding</keyword>
<dbReference type="SMART" id="SM00347">
    <property type="entry name" value="HTH_MARR"/>
    <property type="match status" value="1"/>
</dbReference>
<gene>
    <name evidence="5" type="ORF">GTW20_05050</name>
</gene>